<reference evidence="3" key="1">
    <citation type="submission" date="2017-01" db="EMBL/GenBank/DDBJ databases">
        <authorList>
            <person name="Varghese N."/>
            <person name="Submissions S."/>
        </authorList>
    </citation>
    <scope>NUCLEOTIDE SEQUENCE [LARGE SCALE GENOMIC DNA]</scope>
    <source>
        <strain evidence="3">DSM 24913</strain>
    </source>
</reference>
<evidence type="ECO:0008006" key="4">
    <source>
        <dbReference type="Google" id="ProtNLM"/>
    </source>
</evidence>
<dbReference type="STRING" id="484498.SAMN05421686_1254"/>
<evidence type="ECO:0000313" key="2">
    <source>
        <dbReference type="EMBL" id="SIT20948.1"/>
    </source>
</evidence>
<keyword evidence="1" id="KW-0472">Membrane</keyword>
<name>A0A1N7QDN2_9GAMM</name>
<evidence type="ECO:0000313" key="3">
    <source>
        <dbReference type="Proteomes" id="UP000185639"/>
    </source>
</evidence>
<keyword evidence="1" id="KW-1133">Transmembrane helix</keyword>
<gene>
    <name evidence="2" type="ORF">SAMN05421686_1254</name>
</gene>
<dbReference type="AlphaFoldDB" id="A0A1N7QDN2"/>
<proteinExistence type="predicted"/>
<accession>A0A1N7QDN2</accession>
<organism evidence="2 3">
    <name type="scientific">Thalassolituus maritimus</name>
    <dbReference type="NCBI Taxonomy" id="484498"/>
    <lineage>
        <taxon>Bacteria</taxon>
        <taxon>Pseudomonadati</taxon>
        <taxon>Pseudomonadota</taxon>
        <taxon>Gammaproteobacteria</taxon>
        <taxon>Oceanospirillales</taxon>
        <taxon>Oceanospirillaceae</taxon>
        <taxon>Thalassolituus</taxon>
    </lineage>
</organism>
<feature type="transmembrane region" description="Helical" evidence="1">
    <location>
        <begin position="18"/>
        <end position="39"/>
    </location>
</feature>
<dbReference type="Proteomes" id="UP000185639">
    <property type="component" value="Unassembled WGS sequence"/>
</dbReference>
<protein>
    <recommendedName>
        <fullName evidence="4">DUF4760 domain-containing protein</fullName>
    </recommendedName>
</protein>
<sequence length="177" mass="20192">MESVQVALNPLDWSGVSAITSILMLFINFFLLVSVIFAYRTIKEEVKNRDSTLLLWAMDEMSKIKSDLSLLRDAGDYANGELGSEEHEVAWSKETVDAAYRVSIAMQRLSYMAMSGLISREHFSKMWGPAFAKAWDSLEPYIHHKRFLNGEPLTLAEGAYSRNDFEKYALYCKDLNT</sequence>
<keyword evidence="1" id="KW-0812">Transmembrane</keyword>
<dbReference type="RefSeq" id="WP_135804690.1">
    <property type="nucleotide sequence ID" value="NZ_FTOH01000025.1"/>
</dbReference>
<dbReference type="OrthoDB" id="6269905at2"/>
<dbReference type="EMBL" id="FTOH01000025">
    <property type="protein sequence ID" value="SIT20948.1"/>
    <property type="molecule type" value="Genomic_DNA"/>
</dbReference>
<keyword evidence="3" id="KW-1185">Reference proteome</keyword>
<evidence type="ECO:0000256" key="1">
    <source>
        <dbReference type="SAM" id="Phobius"/>
    </source>
</evidence>